<keyword evidence="5 13" id="KW-0349">Heme</keyword>
<dbReference type="InterPro" id="IPR001128">
    <property type="entry name" value="Cyt_P450"/>
</dbReference>
<evidence type="ECO:0000256" key="8">
    <source>
        <dbReference type="ARBA" id="ARBA00022989"/>
    </source>
</evidence>
<sequence>MSSQVFLPVVGTLFCYLLFRVSRVLYRDLTSPLRYVVGPRNPSFIFGNVKEMGEDPNLTTKWRNEFGANFRLRGLFGITELHTSDIKAVNHIVSRPEIYQKAPANRASIQLFLGKGILSVELDEHKRHRRALNPAFAVPQIRAITEVFVEKAVQLREIWGGQVAQQNGAARIEVLSWLRRMTLDVIGQAGFNHHFGSLEGNGKPSELENVFTQLFHSPDASRYSAFRLMQALVPILSLVPVPGRNLVQAARDMMYKIGNQIVSDSKADIRASAGEKELSAKRDLLSVLLKANMSPNIPATQRLDDTEVISQIPTFFFAGHETTSGATAWALHALSANPAAQSKLRAELLAISTDNPTMDELNSLPYLEHVVRESMRIHAPVVFTQRKAMEDDVLPLGKPYIDKEGKSHDTLTIPKGEMIHIPILAINTDPEIWGDDASEFRPERWDNIPDSVSEIPSVWANLLTFFAGPHNCIGFRFSLVEMKALLFTLIRAFEFEHALPKGAVGATVSGVLQSPTKSQAGLMAFDYLPPTHAAYTYLDLLSVKLMTILPLMFNFGSHQLDQSKCRDDIQSILFGGGKWGSQTFPPY</sequence>
<evidence type="ECO:0008006" key="16">
    <source>
        <dbReference type="Google" id="ProtNLM"/>
    </source>
</evidence>
<dbReference type="AlphaFoldDB" id="A0A8H7DE09"/>
<dbReference type="InterPro" id="IPR036396">
    <property type="entry name" value="Cyt_P450_sf"/>
</dbReference>
<evidence type="ECO:0000256" key="1">
    <source>
        <dbReference type="ARBA" id="ARBA00001971"/>
    </source>
</evidence>
<name>A0A8H7DE09_9AGAR</name>
<comment type="caution">
    <text evidence="14">The sequence shown here is derived from an EMBL/GenBank/DDBJ whole genome shotgun (WGS) entry which is preliminary data.</text>
</comment>
<dbReference type="OrthoDB" id="1470350at2759"/>
<evidence type="ECO:0000256" key="13">
    <source>
        <dbReference type="PIRSR" id="PIRSR602403-1"/>
    </source>
</evidence>
<proteinExistence type="inferred from homology"/>
<keyword evidence="12" id="KW-0472">Membrane</keyword>
<evidence type="ECO:0000256" key="6">
    <source>
        <dbReference type="ARBA" id="ARBA00022692"/>
    </source>
</evidence>
<dbReference type="PANTHER" id="PTHR24305">
    <property type="entry name" value="CYTOCHROME P450"/>
    <property type="match status" value="1"/>
</dbReference>
<comment type="similarity">
    <text evidence="4">Belongs to the cytochrome P450 family.</text>
</comment>
<keyword evidence="10 13" id="KW-0408">Iron</keyword>
<dbReference type="CDD" id="cd11069">
    <property type="entry name" value="CYP_FUM15-like"/>
    <property type="match status" value="1"/>
</dbReference>
<dbReference type="EMBL" id="JACAZI010000002">
    <property type="protein sequence ID" value="KAF7369507.1"/>
    <property type="molecule type" value="Genomic_DNA"/>
</dbReference>
<dbReference type="SUPFAM" id="SSF48264">
    <property type="entry name" value="Cytochrome P450"/>
    <property type="match status" value="1"/>
</dbReference>
<accession>A0A8H7DE09</accession>
<evidence type="ECO:0000256" key="7">
    <source>
        <dbReference type="ARBA" id="ARBA00022723"/>
    </source>
</evidence>
<dbReference type="GO" id="GO:0020037">
    <property type="term" value="F:heme binding"/>
    <property type="evidence" value="ECO:0007669"/>
    <property type="project" value="InterPro"/>
</dbReference>
<keyword evidence="8" id="KW-1133">Transmembrane helix</keyword>
<reference evidence="14" key="1">
    <citation type="submission" date="2020-05" db="EMBL/GenBank/DDBJ databases">
        <title>Mycena genomes resolve the evolution of fungal bioluminescence.</title>
        <authorList>
            <person name="Tsai I.J."/>
        </authorList>
    </citation>
    <scope>NUCLEOTIDE SEQUENCE</scope>
    <source>
        <strain evidence="14">CCC161011</strain>
    </source>
</reference>
<keyword evidence="7 13" id="KW-0479">Metal-binding</keyword>
<dbReference type="GO" id="GO:0016705">
    <property type="term" value="F:oxidoreductase activity, acting on paired donors, with incorporation or reduction of molecular oxygen"/>
    <property type="evidence" value="ECO:0007669"/>
    <property type="project" value="InterPro"/>
</dbReference>
<dbReference type="Pfam" id="PF00067">
    <property type="entry name" value="p450"/>
    <property type="match status" value="1"/>
</dbReference>
<gene>
    <name evidence="14" type="ORF">MVEN_00280500</name>
</gene>
<keyword evidence="11" id="KW-0503">Monooxygenase</keyword>
<dbReference type="Gene3D" id="1.10.630.10">
    <property type="entry name" value="Cytochrome P450"/>
    <property type="match status" value="1"/>
</dbReference>
<dbReference type="InterPro" id="IPR002403">
    <property type="entry name" value="Cyt_P450_E_grp-IV"/>
</dbReference>
<dbReference type="Proteomes" id="UP000620124">
    <property type="component" value="Unassembled WGS sequence"/>
</dbReference>
<dbReference type="GO" id="GO:0004497">
    <property type="term" value="F:monooxygenase activity"/>
    <property type="evidence" value="ECO:0007669"/>
    <property type="project" value="UniProtKB-KW"/>
</dbReference>
<dbReference type="GO" id="GO:0016020">
    <property type="term" value="C:membrane"/>
    <property type="evidence" value="ECO:0007669"/>
    <property type="project" value="UniProtKB-SubCell"/>
</dbReference>
<keyword evidence="9" id="KW-0560">Oxidoreductase</keyword>
<evidence type="ECO:0000256" key="4">
    <source>
        <dbReference type="ARBA" id="ARBA00010617"/>
    </source>
</evidence>
<dbReference type="InterPro" id="IPR050121">
    <property type="entry name" value="Cytochrome_P450_monoxygenase"/>
</dbReference>
<evidence type="ECO:0000256" key="9">
    <source>
        <dbReference type="ARBA" id="ARBA00023002"/>
    </source>
</evidence>
<dbReference type="GO" id="GO:0005506">
    <property type="term" value="F:iron ion binding"/>
    <property type="evidence" value="ECO:0007669"/>
    <property type="project" value="InterPro"/>
</dbReference>
<comment type="pathway">
    <text evidence="3">Secondary metabolite biosynthesis; terpenoid biosynthesis.</text>
</comment>
<comment type="cofactor">
    <cofactor evidence="1 13">
        <name>heme</name>
        <dbReference type="ChEBI" id="CHEBI:30413"/>
    </cofactor>
</comment>
<evidence type="ECO:0000313" key="14">
    <source>
        <dbReference type="EMBL" id="KAF7369507.1"/>
    </source>
</evidence>
<keyword evidence="6" id="KW-0812">Transmembrane</keyword>
<comment type="subcellular location">
    <subcellularLocation>
        <location evidence="2">Membrane</location>
    </subcellularLocation>
</comment>
<evidence type="ECO:0000256" key="12">
    <source>
        <dbReference type="ARBA" id="ARBA00023136"/>
    </source>
</evidence>
<dbReference type="PRINTS" id="PR00465">
    <property type="entry name" value="EP450IV"/>
</dbReference>
<organism evidence="14 15">
    <name type="scientific">Mycena venus</name>
    <dbReference type="NCBI Taxonomy" id="2733690"/>
    <lineage>
        <taxon>Eukaryota</taxon>
        <taxon>Fungi</taxon>
        <taxon>Dikarya</taxon>
        <taxon>Basidiomycota</taxon>
        <taxon>Agaricomycotina</taxon>
        <taxon>Agaricomycetes</taxon>
        <taxon>Agaricomycetidae</taxon>
        <taxon>Agaricales</taxon>
        <taxon>Marasmiineae</taxon>
        <taxon>Mycenaceae</taxon>
        <taxon>Mycena</taxon>
    </lineage>
</organism>
<evidence type="ECO:0000256" key="10">
    <source>
        <dbReference type="ARBA" id="ARBA00023004"/>
    </source>
</evidence>
<evidence type="ECO:0000256" key="2">
    <source>
        <dbReference type="ARBA" id="ARBA00004370"/>
    </source>
</evidence>
<dbReference type="PRINTS" id="PR00385">
    <property type="entry name" value="P450"/>
</dbReference>
<feature type="binding site" description="axial binding residue" evidence="13">
    <location>
        <position position="472"/>
    </location>
    <ligand>
        <name>heme</name>
        <dbReference type="ChEBI" id="CHEBI:30413"/>
    </ligand>
    <ligandPart>
        <name>Fe</name>
        <dbReference type="ChEBI" id="CHEBI:18248"/>
    </ligandPart>
</feature>
<evidence type="ECO:0000256" key="5">
    <source>
        <dbReference type="ARBA" id="ARBA00022617"/>
    </source>
</evidence>
<dbReference type="PANTHER" id="PTHR24305:SF166">
    <property type="entry name" value="CYTOCHROME P450 12A4, MITOCHONDRIAL-RELATED"/>
    <property type="match status" value="1"/>
</dbReference>
<evidence type="ECO:0000256" key="3">
    <source>
        <dbReference type="ARBA" id="ARBA00004721"/>
    </source>
</evidence>
<protein>
    <recommendedName>
        <fullName evidence="16">Cytochrome P450</fullName>
    </recommendedName>
</protein>
<keyword evidence="15" id="KW-1185">Reference proteome</keyword>
<evidence type="ECO:0000256" key="11">
    <source>
        <dbReference type="ARBA" id="ARBA00023033"/>
    </source>
</evidence>
<evidence type="ECO:0000313" key="15">
    <source>
        <dbReference type="Proteomes" id="UP000620124"/>
    </source>
</evidence>